<dbReference type="Gene3D" id="1.10.3720.10">
    <property type="entry name" value="MetI-like"/>
    <property type="match status" value="1"/>
</dbReference>
<sequence length="81" mass="9170">MVSFFGPVGIKRTFPAVGQQLITNIKDTSLFQIIGLSSLFLTAQSNITKDPDIWTPYIIVCSIYLIIIFISNFIFKLLQKK</sequence>
<keyword evidence="2 6" id="KW-0812">Transmembrane</keyword>
<dbReference type="STRING" id="69896.S284_04150"/>
<keyword evidence="3" id="KW-0813">Transport</keyword>
<keyword evidence="8" id="KW-1185">Reference proteome</keyword>
<name>A0A421NXI2_9MOLU</name>
<evidence type="ECO:0000256" key="5">
    <source>
        <dbReference type="ARBA" id="ARBA00023136"/>
    </source>
</evidence>
<dbReference type="PANTHER" id="PTHR30614:SF0">
    <property type="entry name" value="L-CYSTINE TRANSPORT SYSTEM PERMEASE PROTEIN TCYL"/>
    <property type="match status" value="1"/>
</dbReference>
<dbReference type="InterPro" id="IPR035906">
    <property type="entry name" value="MetI-like_sf"/>
</dbReference>
<reference evidence="8" key="1">
    <citation type="submission" date="2016-11" db="EMBL/GenBank/DDBJ databases">
        <title>Genome sequence of Candidatus Phytoplasma solani strain SA-1.</title>
        <authorList>
            <person name="Haryono M."/>
            <person name="Samarzija I."/>
            <person name="Seruga Music M."/>
            <person name="Hogenhout S."/>
            <person name="Kuo C.-H."/>
        </authorList>
    </citation>
    <scope>NUCLEOTIDE SEQUENCE [LARGE SCALE GENOMIC DNA]</scope>
    <source>
        <strain evidence="8">SA-1</strain>
    </source>
</reference>
<evidence type="ECO:0000313" key="7">
    <source>
        <dbReference type="EMBL" id="RMI88716.1"/>
    </source>
</evidence>
<evidence type="ECO:0000256" key="4">
    <source>
        <dbReference type="ARBA" id="ARBA00022989"/>
    </source>
</evidence>
<evidence type="ECO:0000256" key="1">
    <source>
        <dbReference type="ARBA" id="ARBA00004141"/>
    </source>
</evidence>
<comment type="subcellular location">
    <subcellularLocation>
        <location evidence="1">Membrane</location>
        <topology evidence="1">Multi-pass membrane protein</topology>
    </subcellularLocation>
</comment>
<protein>
    <recommendedName>
        <fullName evidence="9">ABC-type amino acid transport system, permease component</fullName>
    </recommendedName>
</protein>
<dbReference type="GO" id="GO:0055085">
    <property type="term" value="P:transmembrane transport"/>
    <property type="evidence" value="ECO:0007669"/>
    <property type="project" value="InterPro"/>
</dbReference>
<evidence type="ECO:0000256" key="6">
    <source>
        <dbReference type="SAM" id="Phobius"/>
    </source>
</evidence>
<dbReference type="AlphaFoldDB" id="A0A421NXI2"/>
<comment type="caution">
    <text evidence="7">The sequence shown here is derived from an EMBL/GenBank/DDBJ whole genome shotgun (WGS) entry which is preliminary data.</text>
</comment>
<gene>
    <name evidence="7" type="ORF">PSSA1_v1c3120</name>
</gene>
<accession>A0A421NXI2</accession>
<evidence type="ECO:0000256" key="3">
    <source>
        <dbReference type="ARBA" id="ARBA00022970"/>
    </source>
</evidence>
<keyword evidence="5 6" id="KW-0472">Membrane</keyword>
<dbReference type="RefSeq" id="WP_373403123.1">
    <property type="nucleotide sequence ID" value="NZ_CP103785.1"/>
</dbReference>
<evidence type="ECO:0000256" key="2">
    <source>
        <dbReference type="ARBA" id="ARBA00022692"/>
    </source>
</evidence>
<dbReference type="Proteomes" id="UP000283896">
    <property type="component" value="Unassembled WGS sequence"/>
</dbReference>
<dbReference type="GO" id="GO:0006865">
    <property type="term" value="P:amino acid transport"/>
    <property type="evidence" value="ECO:0007669"/>
    <property type="project" value="UniProtKB-KW"/>
</dbReference>
<dbReference type="GO" id="GO:0005886">
    <property type="term" value="C:plasma membrane"/>
    <property type="evidence" value="ECO:0007669"/>
    <property type="project" value="TreeGrafter"/>
</dbReference>
<proteinExistence type="predicted"/>
<dbReference type="InterPro" id="IPR043429">
    <property type="entry name" value="ArtM/GltK/GlnP/TcyL/YhdX-like"/>
</dbReference>
<evidence type="ECO:0000313" key="8">
    <source>
        <dbReference type="Proteomes" id="UP000283896"/>
    </source>
</evidence>
<keyword evidence="3" id="KW-0029">Amino-acid transport</keyword>
<keyword evidence="4 6" id="KW-1133">Transmembrane helix</keyword>
<dbReference type="EMBL" id="MPBG01000004">
    <property type="protein sequence ID" value="RMI88716.1"/>
    <property type="molecule type" value="Genomic_DNA"/>
</dbReference>
<feature type="transmembrane region" description="Helical" evidence="6">
    <location>
        <begin position="53"/>
        <end position="75"/>
    </location>
</feature>
<organism evidence="7 8">
    <name type="scientific">Candidatus Phytoplasma solani</name>
    <dbReference type="NCBI Taxonomy" id="69896"/>
    <lineage>
        <taxon>Bacteria</taxon>
        <taxon>Bacillati</taxon>
        <taxon>Mycoplasmatota</taxon>
        <taxon>Mollicutes</taxon>
        <taxon>Acholeplasmatales</taxon>
        <taxon>Acholeplasmataceae</taxon>
        <taxon>Candidatus Phytoplasma</taxon>
        <taxon>16SrXII (Stolbur group)</taxon>
    </lineage>
</organism>
<evidence type="ECO:0008006" key="9">
    <source>
        <dbReference type="Google" id="ProtNLM"/>
    </source>
</evidence>
<dbReference type="PANTHER" id="PTHR30614">
    <property type="entry name" value="MEMBRANE COMPONENT OF AMINO ACID ABC TRANSPORTER"/>
    <property type="match status" value="1"/>
</dbReference>